<accession>A0A0D0B0H4</accession>
<dbReference type="EMBL" id="KN835317">
    <property type="protein sequence ID" value="KIK40052.1"/>
    <property type="molecule type" value="Genomic_DNA"/>
</dbReference>
<dbReference type="InParanoid" id="A0A0D0B0H4"/>
<dbReference type="Proteomes" id="UP000054485">
    <property type="component" value="Unassembled WGS sequence"/>
</dbReference>
<dbReference type="HOGENOM" id="CLU_031133_1_0_1"/>
<reference evidence="1 2" key="1">
    <citation type="submission" date="2014-04" db="EMBL/GenBank/DDBJ databases">
        <authorList>
            <consortium name="DOE Joint Genome Institute"/>
            <person name="Kuo A."/>
            <person name="Ruytinx J."/>
            <person name="Rineau F."/>
            <person name="Colpaert J."/>
            <person name="Kohler A."/>
            <person name="Nagy L.G."/>
            <person name="Floudas D."/>
            <person name="Copeland A."/>
            <person name="Barry K.W."/>
            <person name="Cichocki N."/>
            <person name="Veneault-Fourrey C."/>
            <person name="LaButti K."/>
            <person name="Lindquist E.A."/>
            <person name="Lipzen A."/>
            <person name="Lundell T."/>
            <person name="Morin E."/>
            <person name="Murat C."/>
            <person name="Sun H."/>
            <person name="Tunlid A."/>
            <person name="Henrissat B."/>
            <person name="Grigoriev I.V."/>
            <person name="Hibbett D.S."/>
            <person name="Martin F."/>
            <person name="Nordberg H.P."/>
            <person name="Cantor M.N."/>
            <person name="Hua S.X."/>
        </authorList>
    </citation>
    <scope>NUCLEOTIDE SEQUENCE [LARGE SCALE GENOMIC DNA]</scope>
    <source>
        <strain evidence="1 2">UH-Slu-Lm8-n1</strain>
    </source>
</reference>
<reference evidence="2" key="2">
    <citation type="submission" date="2015-01" db="EMBL/GenBank/DDBJ databases">
        <title>Evolutionary Origins and Diversification of the Mycorrhizal Mutualists.</title>
        <authorList>
            <consortium name="DOE Joint Genome Institute"/>
            <consortium name="Mycorrhizal Genomics Consortium"/>
            <person name="Kohler A."/>
            <person name="Kuo A."/>
            <person name="Nagy L.G."/>
            <person name="Floudas D."/>
            <person name="Copeland A."/>
            <person name="Barry K.W."/>
            <person name="Cichocki N."/>
            <person name="Veneault-Fourrey C."/>
            <person name="LaButti K."/>
            <person name="Lindquist E.A."/>
            <person name="Lipzen A."/>
            <person name="Lundell T."/>
            <person name="Morin E."/>
            <person name="Murat C."/>
            <person name="Riley R."/>
            <person name="Ohm R."/>
            <person name="Sun H."/>
            <person name="Tunlid A."/>
            <person name="Henrissat B."/>
            <person name="Grigoriev I.V."/>
            <person name="Hibbett D.S."/>
            <person name="Martin F."/>
        </authorList>
    </citation>
    <scope>NUCLEOTIDE SEQUENCE [LARGE SCALE GENOMIC DNA]</scope>
    <source>
        <strain evidence="2">UH-Slu-Lm8-n1</strain>
    </source>
</reference>
<dbReference type="OrthoDB" id="2692743at2759"/>
<name>A0A0D0B0H4_9AGAM</name>
<keyword evidence="2" id="KW-1185">Reference proteome</keyword>
<proteinExistence type="predicted"/>
<sequence length="289" mass="31686">MLIPASGASIEDLTTALFESTLNTPGVTLLQRDMLRAIAILLGQADHELKAKTIAETVGFHMIGTIERFEKAIDPIAALTPQIALMVSASETLKANAESFTQLRNTMAEVAATQTPPDQTNKARSYSSIVQQNSPIPIPVSAALTRAATKERQILFEPTTGETLYEPKDNSIDIARKFKKAFDAVQIDGSPDLQIKATTRLRNGGLIIELTTTEAANWIRQIANRTKIINTLELPATIKECRFSVIVPFLSVSSSIDNADWLRAVEKENEMPTGSIETANWIKPKNRRS</sequence>
<evidence type="ECO:0000313" key="1">
    <source>
        <dbReference type="EMBL" id="KIK40052.1"/>
    </source>
</evidence>
<gene>
    <name evidence="1" type="ORF">CY34DRAFT_88091</name>
</gene>
<protein>
    <submittedName>
        <fullName evidence="1">Uncharacterized protein</fullName>
    </submittedName>
</protein>
<organism evidence="1 2">
    <name type="scientific">Suillus luteus UH-Slu-Lm8-n1</name>
    <dbReference type="NCBI Taxonomy" id="930992"/>
    <lineage>
        <taxon>Eukaryota</taxon>
        <taxon>Fungi</taxon>
        <taxon>Dikarya</taxon>
        <taxon>Basidiomycota</taxon>
        <taxon>Agaricomycotina</taxon>
        <taxon>Agaricomycetes</taxon>
        <taxon>Agaricomycetidae</taxon>
        <taxon>Boletales</taxon>
        <taxon>Suillineae</taxon>
        <taxon>Suillaceae</taxon>
        <taxon>Suillus</taxon>
    </lineage>
</organism>
<dbReference type="AlphaFoldDB" id="A0A0D0B0H4"/>
<feature type="non-terminal residue" evidence="1">
    <location>
        <position position="289"/>
    </location>
</feature>
<evidence type="ECO:0000313" key="2">
    <source>
        <dbReference type="Proteomes" id="UP000054485"/>
    </source>
</evidence>